<feature type="compositionally biased region" description="Basic residues" evidence="7">
    <location>
        <begin position="358"/>
        <end position="367"/>
    </location>
</feature>
<dbReference type="OrthoDB" id="265955at2759"/>
<evidence type="ECO:0000256" key="6">
    <source>
        <dbReference type="PROSITE-ProRule" id="PRU00089"/>
    </source>
</evidence>
<comment type="caution">
    <text evidence="9">The sequence shown here is derived from an EMBL/GenBank/DDBJ whole genome shotgun (WGS) entry which is preliminary data.</text>
</comment>
<dbReference type="GO" id="GO:0005634">
    <property type="term" value="C:nucleus"/>
    <property type="evidence" value="ECO:0007669"/>
    <property type="project" value="UniProtKB-SubCell"/>
</dbReference>
<dbReference type="PROSITE" id="PS00658">
    <property type="entry name" value="FORK_HEAD_2"/>
    <property type="match status" value="1"/>
</dbReference>
<proteinExistence type="predicted"/>
<feature type="compositionally biased region" description="Low complexity" evidence="7">
    <location>
        <begin position="341"/>
        <end position="354"/>
    </location>
</feature>
<keyword evidence="3 6" id="KW-0238">DNA-binding</keyword>
<dbReference type="InterPro" id="IPR001766">
    <property type="entry name" value="Fork_head_dom"/>
</dbReference>
<protein>
    <recommendedName>
        <fullName evidence="8">Fork-head domain-containing protein</fullName>
    </recommendedName>
</protein>
<evidence type="ECO:0000259" key="8">
    <source>
        <dbReference type="PROSITE" id="PS50039"/>
    </source>
</evidence>
<dbReference type="InterPro" id="IPR036390">
    <property type="entry name" value="WH_DNA-bd_sf"/>
</dbReference>
<feature type="DNA-binding region" description="Fork-head" evidence="6">
    <location>
        <begin position="195"/>
        <end position="312"/>
    </location>
</feature>
<dbReference type="PANTHER" id="PTHR45881">
    <property type="entry name" value="CHECKPOINT SUPPRESSOR 1-LIKE, ISOFORM A-RELATED"/>
    <property type="match status" value="1"/>
</dbReference>
<gene>
    <name evidence="9" type="ORF">AWRI4620_LOCUS8504</name>
</gene>
<reference evidence="9" key="1">
    <citation type="submission" date="2020-06" db="EMBL/GenBank/DDBJ databases">
        <authorList>
            <person name="Onetto C."/>
        </authorList>
    </citation>
    <scope>NUCLEOTIDE SEQUENCE</scope>
</reference>
<dbReference type="SMART" id="SM00339">
    <property type="entry name" value="FH"/>
    <property type="match status" value="1"/>
</dbReference>
<feature type="compositionally biased region" description="Polar residues" evidence="7">
    <location>
        <begin position="370"/>
        <end position="383"/>
    </location>
</feature>
<comment type="subcellular location">
    <subcellularLocation>
        <location evidence="1 6">Nucleus</location>
    </subcellularLocation>
</comment>
<dbReference type="Proteomes" id="UP000745764">
    <property type="component" value="Unassembled WGS sequence"/>
</dbReference>
<feature type="domain" description="Fork-head" evidence="8">
    <location>
        <begin position="195"/>
        <end position="312"/>
    </location>
</feature>
<organism evidence="9 10">
    <name type="scientific">Aureobasidium uvarum</name>
    <dbReference type="NCBI Taxonomy" id="2773716"/>
    <lineage>
        <taxon>Eukaryota</taxon>
        <taxon>Fungi</taxon>
        <taxon>Dikarya</taxon>
        <taxon>Ascomycota</taxon>
        <taxon>Pezizomycotina</taxon>
        <taxon>Dothideomycetes</taxon>
        <taxon>Dothideomycetidae</taxon>
        <taxon>Dothideales</taxon>
        <taxon>Saccotheciaceae</taxon>
        <taxon>Aureobasidium</taxon>
    </lineage>
</organism>
<dbReference type="PANTHER" id="PTHR45881:SF5">
    <property type="entry name" value="FORK-HEAD DOMAIN-CONTAINING PROTEIN"/>
    <property type="match status" value="1"/>
</dbReference>
<keyword evidence="4" id="KW-0804">Transcription</keyword>
<sequence length="459" mass="51630">MTYNSQLDWWNQPVDNIHRLSITPHCRSDSIHASEYPLQQQNSERDSGFFAPAHVNDVYQSTQAMPNYWVGDLPQFTETSMPFALLPAQTTPGNYASQCIPSASLPPAAFSKEPLLIDQFSNNDLTVFDNTSPTSFFHNQILPLSDVPALDYDNVSDENAYGRRQWTDSPMPDEIGSLAGSGETDDSLENSDPCYAELLRQALMEKKDDHTMLLKDLYEWVRTHSSKAQDPSNKGWQNSVRHNLSMNAVGVSGMSSTRLLLILCQAFERVPPPNQEAGTKKTSYWRLTKHAVEHGISSTTRYRKDSKRKTQRNPNPAPIRVQAGAKGGQATRRSVRRQQMAASPLSNHSSSSEAARQRNLRRPHQLRQHPITQVDASPLQQRLPQTLPINTPSYFGNTTEMFNVPNPYPADNNIDDNRDLLGPYCSTQPYPDWSTSPSPMSQHASETSGWRMDRKPFGI</sequence>
<evidence type="ECO:0000256" key="2">
    <source>
        <dbReference type="ARBA" id="ARBA00023015"/>
    </source>
</evidence>
<evidence type="ECO:0000256" key="7">
    <source>
        <dbReference type="SAM" id="MobiDB-lite"/>
    </source>
</evidence>
<dbReference type="GO" id="GO:0000981">
    <property type="term" value="F:DNA-binding transcription factor activity, RNA polymerase II-specific"/>
    <property type="evidence" value="ECO:0007669"/>
    <property type="project" value="TreeGrafter"/>
</dbReference>
<evidence type="ECO:0000256" key="3">
    <source>
        <dbReference type="ARBA" id="ARBA00023125"/>
    </source>
</evidence>
<dbReference type="Gene3D" id="1.10.10.10">
    <property type="entry name" value="Winged helix-like DNA-binding domain superfamily/Winged helix DNA-binding domain"/>
    <property type="match status" value="1"/>
</dbReference>
<dbReference type="InterPro" id="IPR030456">
    <property type="entry name" value="TF_fork_head_CS_2"/>
</dbReference>
<dbReference type="Pfam" id="PF00250">
    <property type="entry name" value="Forkhead"/>
    <property type="match status" value="1"/>
</dbReference>
<keyword evidence="2" id="KW-0805">Transcription regulation</keyword>
<evidence type="ECO:0000256" key="4">
    <source>
        <dbReference type="ARBA" id="ARBA00023163"/>
    </source>
</evidence>
<feature type="region of interest" description="Disordered" evidence="7">
    <location>
        <begin position="429"/>
        <end position="459"/>
    </location>
</feature>
<dbReference type="GO" id="GO:0000978">
    <property type="term" value="F:RNA polymerase II cis-regulatory region sequence-specific DNA binding"/>
    <property type="evidence" value="ECO:0007669"/>
    <property type="project" value="TreeGrafter"/>
</dbReference>
<feature type="region of interest" description="Disordered" evidence="7">
    <location>
        <begin position="295"/>
        <end position="383"/>
    </location>
</feature>
<evidence type="ECO:0000256" key="5">
    <source>
        <dbReference type="ARBA" id="ARBA00023242"/>
    </source>
</evidence>
<dbReference type="InterPro" id="IPR036388">
    <property type="entry name" value="WH-like_DNA-bd_sf"/>
</dbReference>
<name>A0A9N8KQL2_9PEZI</name>
<evidence type="ECO:0000256" key="1">
    <source>
        <dbReference type="ARBA" id="ARBA00004123"/>
    </source>
</evidence>
<dbReference type="AlphaFoldDB" id="A0A9N8KQL2"/>
<feature type="compositionally biased region" description="Polar residues" evidence="7">
    <location>
        <begin position="429"/>
        <end position="448"/>
    </location>
</feature>
<feature type="region of interest" description="Disordered" evidence="7">
    <location>
        <begin position="162"/>
        <end position="190"/>
    </location>
</feature>
<dbReference type="PROSITE" id="PS50039">
    <property type="entry name" value="FORK_HEAD_3"/>
    <property type="match status" value="1"/>
</dbReference>
<keyword evidence="10" id="KW-1185">Reference proteome</keyword>
<dbReference type="EMBL" id="CAINUL010000017">
    <property type="protein sequence ID" value="CAD0114249.1"/>
    <property type="molecule type" value="Genomic_DNA"/>
</dbReference>
<dbReference type="SUPFAM" id="SSF46785">
    <property type="entry name" value="Winged helix' DNA-binding domain"/>
    <property type="match status" value="1"/>
</dbReference>
<accession>A0A9N8KQL2</accession>
<evidence type="ECO:0000313" key="10">
    <source>
        <dbReference type="Proteomes" id="UP000745764"/>
    </source>
</evidence>
<keyword evidence="5 6" id="KW-0539">Nucleus</keyword>
<evidence type="ECO:0000313" key="9">
    <source>
        <dbReference type="EMBL" id="CAD0114249.1"/>
    </source>
</evidence>